<accession>A0AAD8GGD7</accession>
<proteinExistence type="predicted"/>
<dbReference type="Gene3D" id="2.60.120.1000">
    <property type="match status" value="1"/>
</dbReference>
<dbReference type="EMBL" id="JAGXEW010000003">
    <property type="protein sequence ID" value="KAK1173943.1"/>
    <property type="molecule type" value="Genomic_DNA"/>
</dbReference>
<sequence length="274" mass="30442">VLESCSALRNADVLDSETYVIDPDGEKLGDDPFAVQCDMDIEPVTGVTVLGHDSEGRLRVAPCEEAGCYSRHIIYNQASIDQLRALTEVSESCEQFVRLDCRHICFIQSGLELVGLLEWTKYVSLGRAEINSSSCACGMTGICIFGLCNCDSSDHIWRTDEGYLWVKSLLPVKSVYFGDIQDAPLEMAFHTIGKLTCKGKGKIVRSLELRAYCESDSISSVTGNHFERTFSIVQMGSPVNMPYMQRFISSIQNPFSDQVYLRTSDFNTLPPAKN</sequence>
<dbReference type="AlphaFoldDB" id="A0AAD8GGD7"/>
<reference evidence="1" key="1">
    <citation type="submission" date="2022-02" db="EMBL/GenBank/DDBJ databases">
        <title>Atlantic sturgeon de novo genome assembly.</title>
        <authorList>
            <person name="Stock M."/>
            <person name="Klopp C."/>
            <person name="Guiguen Y."/>
            <person name="Cabau C."/>
            <person name="Parinello H."/>
            <person name="Santidrian Yebra-Pimentel E."/>
            <person name="Kuhl H."/>
            <person name="Dirks R.P."/>
            <person name="Guessner J."/>
            <person name="Wuertz S."/>
            <person name="Du K."/>
            <person name="Schartl M."/>
        </authorList>
    </citation>
    <scope>NUCLEOTIDE SEQUENCE</scope>
    <source>
        <strain evidence="1">STURGEONOMICS-FGT-2020</strain>
        <tissue evidence="1">Whole blood</tissue>
    </source>
</reference>
<evidence type="ECO:0000313" key="1">
    <source>
        <dbReference type="EMBL" id="KAK1173943.1"/>
    </source>
</evidence>
<protein>
    <submittedName>
        <fullName evidence="1">Versican core protein-like isoform X1</fullName>
    </submittedName>
</protein>
<dbReference type="Proteomes" id="UP001230051">
    <property type="component" value="Unassembled WGS sequence"/>
</dbReference>
<keyword evidence="2" id="KW-1185">Reference proteome</keyword>
<feature type="non-terminal residue" evidence="1">
    <location>
        <position position="1"/>
    </location>
</feature>
<comment type="caution">
    <text evidence="1">The sequence shown here is derived from an EMBL/GenBank/DDBJ whole genome shotgun (WGS) entry which is preliminary data.</text>
</comment>
<evidence type="ECO:0000313" key="2">
    <source>
        <dbReference type="Proteomes" id="UP001230051"/>
    </source>
</evidence>
<organism evidence="1 2">
    <name type="scientific">Acipenser oxyrinchus oxyrinchus</name>
    <dbReference type="NCBI Taxonomy" id="40147"/>
    <lineage>
        <taxon>Eukaryota</taxon>
        <taxon>Metazoa</taxon>
        <taxon>Chordata</taxon>
        <taxon>Craniata</taxon>
        <taxon>Vertebrata</taxon>
        <taxon>Euteleostomi</taxon>
        <taxon>Actinopterygii</taxon>
        <taxon>Chondrostei</taxon>
        <taxon>Acipenseriformes</taxon>
        <taxon>Acipenseridae</taxon>
        <taxon>Acipenser</taxon>
    </lineage>
</organism>
<gene>
    <name evidence="1" type="primary">Cntnap2</name>
    <name evidence="1" type="ORF">AOXY_G4188</name>
</gene>
<name>A0AAD8GGD7_ACIOX</name>